<gene>
    <name evidence="1" type="ORF">CCAM_LOCUS34581</name>
</gene>
<sequence>MSEVRPGLQQWLGLQIDAIGSVWSCLGGPGVPNRSVGSGSGFGQPGWLLPGMSGWVRQRWGLLCLGLRVRGSIPRS</sequence>
<proteinExistence type="predicted"/>
<name>A0A484MV25_9ASTE</name>
<protein>
    <submittedName>
        <fullName evidence="1">Uncharacterized protein</fullName>
    </submittedName>
</protein>
<evidence type="ECO:0000313" key="1">
    <source>
        <dbReference type="EMBL" id="VFQ92805.1"/>
    </source>
</evidence>
<keyword evidence="2" id="KW-1185">Reference proteome</keyword>
<reference evidence="1 2" key="1">
    <citation type="submission" date="2018-04" db="EMBL/GenBank/DDBJ databases">
        <authorList>
            <person name="Vogel A."/>
        </authorList>
    </citation>
    <scope>NUCLEOTIDE SEQUENCE [LARGE SCALE GENOMIC DNA]</scope>
</reference>
<accession>A0A484MV25</accession>
<dbReference type="EMBL" id="OOIL02004693">
    <property type="protein sequence ID" value="VFQ92805.1"/>
    <property type="molecule type" value="Genomic_DNA"/>
</dbReference>
<dbReference type="AlphaFoldDB" id="A0A484MV25"/>
<evidence type="ECO:0000313" key="2">
    <source>
        <dbReference type="Proteomes" id="UP000595140"/>
    </source>
</evidence>
<dbReference type="Proteomes" id="UP000595140">
    <property type="component" value="Unassembled WGS sequence"/>
</dbReference>
<organism evidence="1 2">
    <name type="scientific">Cuscuta campestris</name>
    <dbReference type="NCBI Taxonomy" id="132261"/>
    <lineage>
        <taxon>Eukaryota</taxon>
        <taxon>Viridiplantae</taxon>
        <taxon>Streptophyta</taxon>
        <taxon>Embryophyta</taxon>
        <taxon>Tracheophyta</taxon>
        <taxon>Spermatophyta</taxon>
        <taxon>Magnoliopsida</taxon>
        <taxon>eudicotyledons</taxon>
        <taxon>Gunneridae</taxon>
        <taxon>Pentapetalae</taxon>
        <taxon>asterids</taxon>
        <taxon>lamiids</taxon>
        <taxon>Solanales</taxon>
        <taxon>Convolvulaceae</taxon>
        <taxon>Cuscuteae</taxon>
        <taxon>Cuscuta</taxon>
        <taxon>Cuscuta subgen. Grammica</taxon>
        <taxon>Cuscuta sect. Cleistogrammica</taxon>
    </lineage>
</organism>